<evidence type="ECO:0000313" key="3">
    <source>
        <dbReference type="Proteomes" id="UP000615446"/>
    </source>
</evidence>
<gene>
    <name evidence="2" type="ORF">RCL2_000214100</name>
</gene>
<protein>
    <recommendedName>
        <fullName evidence="4">WIF domain-containing protein</fullName>
    </recommendedName>
</protein>
<sequence>MLMMFLIMIFDFINYIQENNNAGWVGKDVAESLGREFIIRVKKQFELEYWIPLEISLINLNNPTKRYVYLSGFEKAFPFKVGHYSFNSGNNAFNVTWVWKIDMCLSKSTIMNKSRKVISGPKELVP</sequence>
<comment type="caution">
    <text evidence="2">The sequence shown here is derived from an EMBL/GenBank/DDBJ whole genome shotgun (WGS) entry which is preliminary data.</text>
</comment>
<name>A0A8H3KX79_9GLOM</name>
<proteinExistence type="predicted"/>
<accession>A0A8H3KX79</accession>
<feature type="chain" id="PRO_5034423896" description="WIF domain-containing protein" evidence="1">
    <location>
        <begin position="19"/>
        <end position="126"/>
    </location>
</feature>
<reference evidence="2" key="1">
    <citation type="submission" date="2019-10" db="EMBL/GenBank/DDBJ databases">
        <title>Conservation and host-specific expression of non-tandemly repeated heterogenous ribosome RNA gene in arbuscular mycorrhizal fungi.</title>
        <authorList>
            <person name="Maeda T."/>
            <person name="Kobayashi Y."/>
            <person name="Nakagawa T."/>
            <person name="Ezawa T."/>
            <person name="Yamaguchi K."/>
            <person name="Bino T."/>
            <person name="Nishimoto Y."/>
            <person name="Shigenobu S."/>
            <person name="Kawaguchi M."/>
        </authorList>
    </citation>
    <scope>NUCLEOTIDE SEQUENCE</scope>
    <source>
        <strain evidence="2">HR1</strain>
    </source>
</reference>
<organism evidence="2 3">
    <name type="scientific">Rhizophagus clarus</name>
    <dbReference type="NCBI Taxonomy" id="94130"/>
    <lineage>
        <taxon>Eukaryota</taxon>
        <taxon>Fungi</taxon>
        <taxon>Fungi incertae sedis</taxon>
        <taxon>Mucoromycota</taxon>
        <taxon>Glomeromycotina</taxon>
        <taxon>Glomeromycetes</taxon>
        <taxon>Glomerales</taxon>
        <taxon>Glomeraceae</taxon>
        <taxon>Rhizophagus</taxon>
    </lineage>
</organism>
<dbReference type="AlphaFoldDB" id="A0A8H3KX79"/>
<feature type="signal peptide" evidence="1">
    <location>
        <begin position="1"/>
        <end position="18"/>
    </location>
</feature>
<evidence type="ECO:0000313" key="2">
    <source>
        <dbReference type="EMBL" id="GES74671.1"/>
    </source>
</evidence>
<dbReference type="EMBL" id="BLAL01000012">
    <property type="protein sequence ID" value="GES74671.1"/>
    <property type="molecule type" value="Genomic_DNA"/>
</dbReference>
<evidence type="ECO:0000256" key="1">
    <source>
        <dbReference type="SAM" id="SignalP"/>
    </source>
</evidence>
<keyword evidence="1" id="KW-0732">Signal</keyword>
<dbReference type="Proteomes" id="UP000615446">
    <property type="component" value="Unassembled WGS sequence"/>
</dbReference>
<evidence type="ECO:0008006" key="4">
    <source>
        <dbReference type="Google" id="ProtNLM"/>
    </source>
</evidence>